<reference evidence="2" key="1">
    <citation type="submission" date="2020-02" db="EMBL/GenBank/DDBJ databases">
        <authorList>
            <person name="Chen W.-M."/>
        </authorList>
    </citation>
    <scope>NUCLEOTIDE SEQUENCE</scope>
    <source>
        <strain evidence="2">NBD-18</strain>
    </source>
</reference>
<dbReference type="RefSeq" id="WP_163651471.1">
    <property type="nucleotide sequence ID" value="NZ_JAAGRN010000002.1"/>
</dbReference>
<dbReference type="EMBL" id="JAAGRN010000002">
    <property type="protein sequence ID" value="NDY82146.1"/>
    <property type="molecule type" value="Genomic_DNA"/>
</dbReference>
<protein>
    <recommendedName>
        <fullName evidence="3">Transporter</fullName>
    </recommendedName>
</protein>
<evidence type="ECO:0000256" key="1">
    <source>
        <dbReference type="SAM" id="SignalP"/>
    </source>
</evidence>
<gene>
    <name evidence="2" type="ORF">G3I67_02770</name>
</gene>
<feature type="signal peptide" evidence="1">
    <location>
        <begin position="1"/>
        <end position="17"/>
    </location>
</feature>
<keyword evidence="1" id="KW-0732">Signal</keyword>
<sequence length="302" mass="33326">MRWHFVVIASILFPAYAQTLSANGQRNDDGLSHAHIFGGDINIQGMHQQFSLANAKGPLPIGVTGSVQKWVTGPPLANLYTQIAQGYAPVTDKLKVVFNEIYQKQGNIELANIVAGVSYKPTSNWSVNATTGVGTNTQNTYRYSFYASPQYTLPYTHNNQNILSIEAGLTYQNFELGEFTQIAPKVNWHVSDHLPLISAGFSFGNFRKSTNQQANGYYQPKTMSGAMLTGVVKPTEYSFLALTWYPANRNNIAGFDVIQDTVGATLHYNWSSQIRFSLFSQFQVTRSSGNDVAFGASASFNF</sequence>
<accession>A0A6B2QTV4</accession>
<evidence type="ECO:0008006" key="3">
    <source>
        <dbReference type="Google" id="ProtNLM"/>
    </source>
</evidence>
<organism evidence="2">
    <name type="scientific">Sheuella amnicola</name>
    <dbReference type="NCBI Taxonomy" id="2707330"/>
    <lineage>
        <taxon>Bacteria</taxon>
        <taxon>Pseudomonadati</taxon>
        <taxon>Pseudomonadota</taxon>
        <taxon>Betaproteobacteria</taxon>
        <taxon>Burkholderiales</taxon>
        <taxon>Alcaligenaceae</taxon>
        <taxon>Sheuella</taxon>
    </lineage>
</organism>
<comment type="caution">
    <text evidence="2">The sequence shown here is derived from an EMBL/GenBank/DDBJ whole genome shotgun (WGS) entry which is preliminary data.</text>
</comment>
<evidence type="ECO:0000313" key="2">
    <source>
        <dbReference type="EMBL" id="NDY82146.1"/>
    </source>
</evidence>
<feature type="chain" id="PRO_5025349941" description="Transporter" evidence="1">
    <location>
        <begin position="18"/>
        <end position="302"/>
    </location>
</feature>
<proteinExistence type="predicted"/>
<name>A0A6B2QTV4_9BURK</name>
<dbReference type="AlphaFoldDB" id="A0A6B2QTV4"/>